<name>A0A2S0PYV7_NODSP</name>
<accession>A0A2S0PYV7</accession>
<dbReference type="KEGG" id="nsp:BMF81_00308"/>
<dbReference type="EC" id="2.4.1.291" evidence="3"/>
<evidence type="ECO:0000259" key="2">
    <source>
        <dbReference type="Pfam" id="PF13439"/>
    </source>
</evidence>
<feature type="domain" description="Glycosyltransferase subfamily 4-like N-terminal" evidence="2">
    <location>
        <begin position="12"/>
        <end position="190"/>
    </location>
</feature>
<dbReference type="CDD" id="cd03811">
    <property type="entry name" value="GT4_GT28_WabH-like"/>
    <property type="match status" value="1"/>
</dbReference>
<sequence length="390" mass="43384">MHICHLILSNIGGAPKIANSLICSQKKAGNQVSTVVFTDLDSGWIVDFKDAEKVIIMKVAGSGFYIGGAIHQIWIAMQLSKVIAEIKPDIIVCHTAFISKLFYFSQMIPGSVKNPYIIYIHTDFISELQAESKINSLIGIWQNLSIRVDNWVSLLSLKQANGLVFVCKSLYERFLNMGLNPRNIEICYNPAIPDINNQPLNSTAESWLRNHELITFVSAARFHHQKDHVTLLKAFAQANHRHSNIRLILLGDGNLETEMQELASSLKISDIVLFAGTVTNPRAYFSLSRAVLLASHYEGFGMVLVEAVASGVTFIASDCPVGPREISEVLECGTLVPPNDVDALAKSIIHHVETPQERLNRSEQIERLFSESSCAKNLEMLIERIFAQQV</sequence>
<dbReference type="Proteomes" id="UP000244056">
    <property type="component" value="Chromosome"/>
</dbReference>
<organism evidence="3 4">
    <name type="scientific">Nodularia spumigena UHCC 0039</name>
    <dbReference type="NCBI Taxonomy" id="1914872"/>
    <lineage>
        <taxon>Bacteria</taxon>
        <taxon>Bacillati</taxon>
        <taxon>Cyanobacteriota</taxon>
        <taxon>Cyanophyceae</taxon>
        <taxon>Nostocales</taxon>
        <taxon>Nodulariaceae</taxon>
        <taxon>Nodularia</taxon>
    </lineage>
</organism>
<gene>
    <name evidence="3" type="primary">pglJ</name>
    <name evidence="3" type="ORF">BMF81_00308</name>
</gene>
<evidence type="ECO:0000259" key="1">
    <source>
        <dbReference type="Pfam" id="PF00534"/>
    </source>
</evidence>
<dbReference type="InterPro" id="IPR001296">
    <property type="entry name" value="Glyco_trans_1"/>
</dbReference>
<keyword evidence="3" id="KW-0808">Transferase</keyword>
<dbReference type="PANTHER" id="PTHR12526:SF630">
    <property type="entry name" value="GLYCOSYLTRANSFERASE"/>
    <property type="match status" value="1"/>
</dbReference>
<dbReference type="SUPFAM" id="SSF53756">
    <property type="entry name" value="UDP-Glycosyltransferase/glycogen phosphorylase"/>
    <property type="match status" value="1"/>
</dbReference>
<dbReference type="InterPro" id="IPR028098">
    <property type="entry name" value="Glyco_trans_4-like_N"/>
</dbReference>
<feature type="domain" description="Glycosyl transferase family 1" evidence="1">
    <location>
        <begin position="206"/>
        <end position="364"/>
    </location>
</feature>
<dbReference type="Pfam" id="PF13439">
    <property type="entry name" value="Glyco_transf_4"/>
    <property type="match status" value="1"/>
</dbReference>
<dbReference type="RefSeq" id="WP_107805803.1">
    <property type="nucleotide sequence ID" value="NZ_CAWNZE010000001.1"/>
</dbReference>
<protein>
    <submittedName>
        <fullName evidence="3">4-alpha-N-acetylgalactosaminyltransferase</fullName>
        <ecNumber evidence="3">2.4.1.291</ecNumber>
    </submittedName>
</protein>
<evidence type="ECO:0000313" key="3">
    <source>
        <dbReference type="EMBL" id="AVZ29596.1"/>
    </source>
</evidence>
<dbReference type="GeneID" id="78015714"/>
<dbReference type="PANTHER" id="PTHR12526">
    <property type="entry name" value="GLYCOSYLTRANSFERASE"/>
    <property type="match status" value="1"/>
</dbReference>
<dbReference type="Pfam" id="PF00534">
    <property type="entry name" value="Glycos_transf_1"/>
    <property type="match status" value="1"/>
</dbReference>
<dbReference type="GO" id="GO:0016757">
    <property type="term" value="F:glycosyltransferase activity"/>
    <property type="evidence" value="ECO:0007669"/>
    <property type="project" value="UniProtKB-KW"/>
</dbReference>
<reference evidence="3 4" key="1">
    <citation type="submission" date="2017-03" db="EMBL/GenBank/DDBJ databases">
        <title>Comparative genomics of the toxic Baltic Sea cyanobacteria Nodularia spumigena UHCC 0039 and its response on varying salinity.</title>
        <authorList>
            <person name="Teikari J.E."/>
        </authorList>
    </citation>
    <scope>NUCLEOTIDE SEQUENCE [LARGE SCALE GENOMIC DNA]</scope>
    <source>
        <strain evidence="3 4">UHCC 0039</strain>
    </source>
</reference>
<evidence type="ECO:0000313" key="4">
    <source>
        <dbReference type="Proteomes" id="UP000244056"/>
    </source>
</evidence>
<dbReference type="Gene3D" id="3.40.50.2000">
    <property type="entry name" value="Glycogen Phosphorylase B"/>
    <property type="match status" value="2"/>
</dbReference>
<dbReference type="EMBL" id="CP020114">
    <property type="protein sequence ID" value="AVZ29596.1"/>
    <property type="molecule type" value="Genomic_DNA"/>
</dbReference>
<keyword evidence="3" id="KW-0328">Glycosyltransferase</keyword>
<proteinExistence type="predicted"/>
<dbReference type="AlphaFoldDB" id="A0A2S0PYV7"/>